<evidence type="ECO:0000256" key="5">
    <source>
        <dbReference type="ARBA" id="ARBA00022448"/>
    </source>
</evidence>
<proteinExistence type="inferred from homology"/>
<sequence>MSSWKKSTKLTGLPVCKNPAHVLTLLYGKIIRVLNKMPASSAYRKYTEEIVSTRAAIVAACPCPEDIEKNICCGQAEELILQAERELHLAKNLLLTRPWEPLIAKPEPDQWLWPPPVK</sequence>
<evidence type="ECO:0000313" key="12">
    <source>
        <dbReference type="Proteomes" id="UP001152798"/>
    </source>
</evidence>
<organism evidence="11 12">
    <name type="scientific">Nezara viridula</name>
    <name type="common">Southern green stink bug</name>
    <name type="synonym">Cimex viridulus</name>
    <dbReference type="NCBI Taxonomy" id="85310"/>
    <lineage>
        <taxon>Eukaryota</taxon>
        <taxon>Metazoa</taxon>
        <taxon>Ecdysozoa</taxon>
        <taxon>Arthropoda</taxon>
        <taxon>Hexapoda</taxon>
        <taxon>Insecta</taxon>
        <taxon>Pterygota</taxon>
        <taxon>Neoptera</taxon>
        <taxon>Paraneoptera</taxon>
        <taxon>Hemiptera</taxon>
        <taxon>Heteroptera</taxon>
        <taxon>Panheteroptera</taxon>
        <taxon>Pentatomomorpha</taxon>
        <taxon>Pentatomoidea</taxon>
        <taxon>Pentatomidae</taxon>
        <taxon>Pentatominae</taxon>
        <taxon>Nezara</taxon>
    </lineage>
</organism>
<keyword evidence="10" id="KW-0472">Membrane</keyword>
<dbReference type="OrthoDB" id="286811at2759"/>
<reference evidence="11" key="1">
    <citation type="submission" date="2022-01" db="EMBL/GenBank/DDBJ databases">
        <authorList>
            <person name="King R."/>
        </authorList>
    </citation>
    <scope>NUCLEOTIDE SEQUENCE</scope>
</reference>
<dbReference type="EMBL" id="OV725080">
    <property type="protein sequence ID" value="CAH1398116.1"/>
    <property type="molecule type" value="Genomic_DNA"/>
</dbReference>
<evidence type="ECO:0000256" key="10">
    <source>
        <dbReference type="ARBA" id="ARBA00023136"/>
    </source>
</evidence>
<evidence type="ECO:0000256" key="3">
    <source>
        <dbReference type="ARBA" id="ARBA00010261"/>
    </source>
</evidence>
<comment type="subcellular location">
    <subcellularLocation>
        <location evidence="2">Mitochondrion inner membrane</location>
        <topology evidence="2">Peripheral membrane protein</topology>
        <orientation evidence="2">Matrix side</orientation>
    </subcellularLocation>
</comment>
<name>A0A9P0H9X3_NEZVI</name>
<evidence type="ECO:0000256" key="8">
    <source>
        <dbReference type="ARBA" id="ARBA00022982"/>
    </source>
</evidence>
<evidence type="ECO:0000256" key="1">
    <source>
        <dbReference type="ARBA" id="ARBA00003195"/>
    </source>
</evidence>
<dbReference type="PANTHER" id="PTHR12653:SF0">
    <property type="entry name" value="NADH DEHYDROGENASE [UBIQUINONE] 1 ALPHA SUBCOMPLEX SUBUNIT 5"/>
    <property type="match status" value="1"/>
</dbReference>
<dbReference type="PANTHER" id="PTHR12653">
    <property type="entry name" value="NADH-UBIQUINONE OXIDOREDUCTASE 13 KD-B SUBUNIT"/>
    <property type="match status" value="1"/>
</dbReference>
<comment type="subunit">
    <text evidence="4">Complex I is composed of 45 different subunits.</text>
</comment>
<evidence type="ECO:0000256" key="7">
    <source>
        <dbReference type="ARBA" id="ARBA00022792"/>
    </source>
</evidence>
<dbReference type="GO" id="GO:0022904">
    <property type="term" value="P:respiratory electron transport chain"/>
    <property type="evidence" value="ECO:0007669"/>
    <property type="project" value="InterPro"/>
</dbReference>
<dbReference type="InterPro" id="IPR006806">
    <property type="entry name" value="NDUFA5"/>
</dbReference>
<protein>
    <recommendedName>
        <fullName evidence="13">NADH dehydrogenase [ubiquinone] 1 alpha subcomplex subunit 5</fullName>
    </recommendedName>
</protein>
<keyword evidence="6" id="KW-0679">Respiratory chain</keyword>
<accession>A0A9P0H9X3</accession>
<dbReference type="Pfam" id="PF04716">
    <property type="entry name" value="ETC_C1_NDUFA5"/>
    <property type="match status" value="1"/>
</dbReference>
<dbReference type="Proteomes" id="UP001152798">
    <property type="component" value="Chromosome 4"/>
</dbReference>
<evidence type="ECO:0000256" key="2">
    <source>
        <dbReference type="ARBA" id="ARBA00004443"/>
    </source>
</evidence>
<evidence type="ECO:0000313" key="11">
    <source>
        <dbReference type="EMBL" id="CAH1398116.1"/>
    </source>
</evidence>
<evidence type="ECO:0000256" key="6">
    <source>
        <dbReference type="ARBA" id="ARBA00022660"/>
    </source>
</evidence>
<comment type="function">
    <text evidence="1">Accessory subunit of the mitochondrial membrane respiratory chain NADH dehydrogenase (Complex I), that is believed not to be involved in catalysis. Complex I functions in the transfer of electrons from NADH to the respiratory chain. The immediate electron acceptor for the enzyme is believed to be ubiquinone.</text>
</comment>
<keyword evidence="7" id="KW-0999">Mitochondrion inner membrane</keyword>
<evidence type="ECO:0008006" key="13">
    <source>
        <dbReference type="Google" id="ProtNLM"/>
    </source>
</evidence>
<dbReference type="GO" id="GO:0005743">
    <property type="term" value="C:mitochondrial inner membrane"/>
    <property type="evidence" value="ECO:0007669"/>
    <property type="project" value="UniProtKB-SubCell"/>
</dbReference>
<keyword evidence="5" id="KW-0813">Transport</keyword>
<keyword evidence="12" id="KW-1185">Reference proteome</keyword>
<keyword evidence="9" id="KW-0496">Mitochondrion</keyword>
<evidence type="ECO:0000256" key="9">
    <source>
        <dbReference type="ARBA" id="ARBA00023128"/>
    </source>
</evidence>
<gene>
    <name evidence="11" type="ORF">NEZAVI_LOCUS7835</name>
</gene>
<dbReference type="AlphaFoldDB" id="A0A9P0H9X3"/>
<comment type="similarity">
    <text evidence="3">Belongs to the complex I NDUFA5 subunit family.</text>
</comment>
<evidence type="ECO:0000256" key="4">
    <source>
        <dbReference type="ARBA" id="ARBA00011533"/>
    </source>
</evidence>
<keyword evidence="8" id="KW-0249">Electron transport</keyword>